<dbReference type="InterPro" id="IPR036866">
    <property type="entry name" value="RibonucZ/Hydroxyglut_hydro"/>
</dbReference>
<dbReference type="Pfam" id="PF22505">
    <property type="entry name" value="RNase_J_b_CASP"/>
    <property type="match status" value="1"/>
</dbReference>
<feature type="binding site" evidence="12">
    <location>
        <position position="444"/>
    </location>
    <ligand>
        <name>Ca(2+)</name>
        <dbReference type="ChEBI" id="CHEBI:29108"/>
    </ligand>
</feature>
<dbReference type="PIRSF" id="PIRSF004803">
    <property type="entry name" value="RnjA"/>
    <property type="match status" value="1"/>
</dbReference>
<evidence type="ECO:0000259" key="13">
    <source>
        <dbReference type="SMART" id="SM00849"/>
    </source>
</evidence>
<keyword evidence="8 9" id="KW-0694">RNA-binding</keyword>
<evidence type="ECO:0000313" key="14">
    <source>
        <dbReference type="EMBL" id="CAA9573207.1"/>
    </source>
</evidence>
<comment type="subcellular location">
    <subcellularLocation>
        <location evidence="9">Cytoplasm</location>
    </subcellularLocation>
</comment>
<dbReference type="GO" id="GO:0003723">
    <property type="term" value="F:RNA binding"/>
    <property type="evidence" value="ECO:0007669"/>
    <property type="project" value="UniProtKB-UniRule"/>
</dbReference>
<name>A0A6J4VC16_9BACT</name>
<dbReference type="AlphaFoldDB" id="A0A6J4VC16"/>
<feature type="binding site" evidence="12">
    <location>
        <position position="47"/>
    </location>
    <ligand>
        <name>Ca(2+)</name>
        <dbReference type="ChEBI" id="CHEBI:29108"/>
    </ligand>
</feature>
<evidence type="ECO:0000256" key="6">
    <source>
        <dbReference type="ARBA" id="ARBA00022833"/>
    </source>
</evidence>
<evidence type="ECO:0000256" key="10">
    <source>
        <dbReference type="PIRSR" id="PIRSR004803-1"/>
    </source>
</evidence>
<dbReference type="SUPFAM" id="SSF56281">
    <property type="entry name" value="Metallo-hydrolase/oxidoreductase"/>
    <property type="match status" value="1"/>
</dbReference>
<keyword evidence="1 9" id="KW-0963">Cytoplasm</keyword>
<dbReference type="GO" id="GO:0004534">
    <property type="term" value="F:5'-3' RNA exonuclease activity"/>
    <property type="evidence" value="ECO:0007669"/>
    <property type="project" value="UniProtKB-UniRule"/>
</dbReference>
<dbReference type="HAMAP" id="MF_01491">
    <property type="entry name" value="RNase_J_bact"/>
    <property type="match status" value="1"/>
</dbReference>
<evidence type="ECO:0000256" key="8">
    <source>
        <dbReference type="ARBA" id="ARBA00022884"/>
    </source>
</evidence>
<dbReference type="PANTHER" id="PTHR43694">
    <property type="entry name" value="RIBONUCLEASE J"/>
    <property type="match status" value="1"/>
</dbReference>
<dbReference type="InterPro" id="IPR011108">
    <property type="entry name" value="RMMBL"/>
</dbReference>
<feature type="active site" description="Proton donor" evidence="10">
    <location>
        <position position="196"/>
    </location>
</feature>
<dbReference type="SMART" id="SM00849">
    <property type="entry name" value="Lactamase_B"/>
    <property type="match status" value="1"/>
</dbReference>
<feature type="binding site" evidence="12">
    <location>
        <position position="391"/>
    </location>
    <ligand>
        <name>Zn(2+)</name>
        <dbReference type="ChEBI" id="CHEBI:29105"/>
        <label>1</label>
        <note>catalytic</note>
    </ligand>
</feature>
<keyword evidence="2 9" id="KW-0540">Nuclease</keyword>
<dbReference type="GO" id="GO:0006364">
    <property type="term" value="P:rRNA processing"/>
    <property type="evidence" value="ECO:0007669"/>
    <property type="project" value="UniProtKB-UniRule"/>
</dbReference>
<feature type="binding site" evidence="12">
    <location>
        <position position="77"/>
    </location>
    <ligand>
        <name>Zn(2+)</name>
        <dbReference type="ChEBI" id="CHEBI:29105"/>
        <label>1</label>
        <note>catalytic</note>
    </ligand>
</feature>
<dbReference type="PROSITE" id="PS01292">
    <property type="entry name" value="UPF0036"/>
    <property type="match status" value="1"/>
</dbReference>
<reference evidence="14" key="1">
    <citation type="submission" date="2020-02" db="EMBL/GenBank/DDBJ databases">
        <authorList>
            <person name="Meier V. D."/>
        </authorList>
    </citation>
    <scope>NUCLEOTIDE SEQUENCE</scope>
    <source>
        <strain evidence="14">AVDCRST_MAG59</strain>
    </source>
</reference>
<dbReference type="InterPro" id="IPR004613">
    <property type="entry name" value="RNase_J"/>
</dbReference>
<feature type="binding site" evidence="12">
    <location>
        <position position="142"/>
    </location>
    <ligand>
        <name>Zn(2+)</name>
        <dbReference type="ChEBI" id="CHEBI:29105"/>
        <label>1</label>
        <note>catalytic</note>
    </ligand>
</feature>
<feature type="binding site" evidence="12">
    <location>
        <position position="74"/>
    </location>
    <ligand>
        <name>Zn(2+)</name>
        <dbReference type="ChEBI" id="CHEBI:29105"/>
        <label>1</label>
        <note>catalytic</note>
    </ligand>
</feature>
<dbReference type="NCBIfam" id="TIGR00649">
    <property type="entry name" value="MG423"/>
    <property type="match status" value="1"/>
</dbReference>
<dbReference type="PANTHER" id="PTHR43694:SF1">
    <property type="entry name" value="RIBONUCLEASE J"/>
    <property type="match status" value="1"/>
</dbReference>
<evidence type="ECO:0000256" key="7">
    <source>
        <dbReference type="ARBA" id="ARBA00022839"/>
    </source>
</evidence>
<feature type="active site" description="Proton acceptor" evidence="10">
    <location>
        <position position="369"/>
    </location>
</feature>
<dbReference type="CDD" id="cd07714">
    <property type="entry name" value="RNaseJ_MBL-fold"/>
    <property type="match status" value="1"/>
</dbReference>
<evidence type="ECO:0000256" key="1">
    <source>
        <dbReference type="ARBA" id="ARBA00022490"/>
    </source>
</evidence>
<keyword evidence="4 9" id="KW-0255">Endonuclease</keyword>
<dbReference type="InterPro" id="IPR030854">
    <property type="entry name" value="RNase_J_bac"/>
</dbReference>
<dbReference type="Pfam" id="PF00753">
    <property type="entry name" value="Lactamase_B"/>
    <property type="match status" value="1"/>
</dbReference>
<evidence type="ECO:0000256" key="5">
    <source>
        <dbReference type="ARBA" id="ARBA00022801"/>
    </source>
</evidence>
<dbReference type="Gene3D" id="3.40.50.10710">
    <property type="entry name" value="Metallo-hydrolase/oxidoreductase"/>
    <property type="match status" value="1"/>
</dbReference>
<evidence type="ECO:0000256" key="3">
    <source>
        <dbReference type="ARBA" id="ARBA00022723"/>
    </source>
</evidence>
<dbReference type="Gene3D" id="3.10.20.580">
    <property type="match status" value="1"/>
</dbReference>
<keyword evidence="5 9" id="KW-0378">Hydrolase</keyword>
<proteinExistence type="inferred from homology"/>
<dbReference type="InterPro" id="IPR041636">
    <property type="entry name" value="RNase_J_C"/>
</dbReference>
<dbReference type="EMBL" id="CADCWF010000273">
    <property type="protein sequence ID" value="CAA9573207.1"/>
    <property type="molecule type" value="Genomic_DNA"/>
</dbReference>
<keyword evidence="9" id="KW-0698">rRNA processing</keyword>
<sequence length="559" mass="60071">MPDAETVRLIFLGGMGEVGKNILLLESGDDIVVVDCGLAFPEEDQPGIDLVLPDISYLRANKDRLRGIFITHGHEDHIGALPYLLKDLLPVPVWATRLTLGLIKGKLDEVKVSAADLREFDPDTTEPIRAGVFAVEPFRVCHSIPDAVGFGVGTPAGLVVVTGDFKFDPTPIDGRLTDYARLEAFRERGVRLLVSDCVHVEAPGQTPSERVVGETYDRVFGEAPGRIFVATFASLIARVQQVIDTAVRHGRYVAPLGRSLVNNVRIAKELGYLTDPENAVIEARDAAFLPDEKIVYVVTGAQGEPMAALSRVANGTHRDVSVGVGDTVVVSATPIPGNETAVSRVIDLLFRAGAEVIYGNRALVHVSGHASQDELRRMLELTSPGDVVPTHGEHRHMALYADLAIAAGIPRERVHFLENGVVLEVGPETVGIAGRVEAGALYVDGGRVGEVGDVVVRDRRALARDGVLLVTVGVERETGRIVGGPELATRGFVHVGESGDLLEATKARLREALGADGDGTGDDRELLGRRLRDVTSQFLFKETGRRPMVLPVVMEVDVG</sequence>
<dbReference type="Gene3D" id="3.60.15.10">
    <property type="entry name" value="Ribonuclease Z/Hydroxyacylglutathione hydrolase-like"/>
    <property type="match status" value="1"/>
</dbReference>
<dbReference type="Pfam" id="PF17770">
    <property type="entry name" value="RNase_J_C"/>
    <property type="match status" value="1"/>
</dbReference>
<keyword evidence="6 12" id="KW-0862">Zinc</keyword>
<organism evidence="14">
    <name type="scientific">uncultured Thermomicrobiales bacterium</name>
    <dbReference type="NCBI Taxonomy" id="1645740"/>
    <lineage>
        <taxon>Bacteria</taxon>
        <taxon>Pseudomonadati</taxon>
        <taxon>Thermomicrobiota</taxon>
        <taxon>Thermomicrobia</taxon>
        <taxon>Thermomicrobiales</taxon>
        <taxon>environmental samples</taxon>
    </lineage>
</organism>
<keyword evidence="3 12" id="KW-0479">Metal-binding</keyword>
<evidence type="ECO:0000256" key="4">
    <source>
        <dbReference type="ARBA" id="ARBA00022759"/>
    </source>
</evidence>
<evidence type="ECO:0000256" key="12">
    <source>
        <dbReference type="PIRSR" id="PIRSR004803-3"/>
    </source>
</evidence>
<dbReference type="InterPro" id="IPR042173">
    <property type="entry name" value="RNase_J_2"/>
</dbReference>
<dbReference type="Pfam" id="PF07521">
    <property type="entry name" value="RMMBL"/>
    <property type="match status" value="1"/>
</dbReference>
<dbReference type="GO" id="GO:0008270">
    <property type="term" value="F:zinc ion binding"/>
    <property type="evidence" value="ECO:0007669"/>
    <property type="project" value="InterPro"/>
</dbReference>
<comment type="function">
    <text evidence="9">An RNase that has 5'-3' exonuclease and possibly endonuclease activity. Involved in maturation of rRNA and in some organisms also mRNA maturation and/or decay.</text>
</comment>
<accession>A0A6J4VC16</accession>
<gene>
    <name evidence="9" type="primary">rnj</name>
    <name evidence="14" type="ORF">AVDCRST_MAG59-3772</name>
</gene>
<feature type="binding site" evidence="12">
    <location>
        <position position="76"/>
    </location>
    <ligand>
        <name>Zn(2+)</name>
        <dbReference type="ChEBI" id="CHEBI:29105"/>
        <label>1</label>
        <note>catalytic</note>
    </ligand>
</feature>
<comment type="subunit">
    <text evidence="9">Homodimer, may be a subunit of the RNA degradosome.</text>
</comment>
<dbReference type="GO" id="GO:0005737">
    <property type="term" value="C:cytoplasm"/>
    <property type="evidence" value="ECO:0007669"/>
    <property type="project" value="UniProtKB-SubCell"/>
</dbReference>
<feature type="binding site" evidence="12">
    <location>
        <position position="164"/>
    </location>
    <ligand>
        <name>Zn(2+)</name>
        <dbReference type="ChEBI" id="CHEBI:29105"/>
        <label>2</label>
        <note>catalytic</note>
    </ligand>
</feature>
<dbReference type="EC" id="3.1.-.-" evidence="9"/>
<feature type="binding site" evidence="12">
    <location>
        <position position="72"/>
    </location>
    <ligand>
        <name>Zn(2+)</name>
        <dbReference type="ChEBI" id="CHEBI:29105"/>
        <label>1</label>
        <note>catalytic</note>
    </ligand>
</feature>
<feature type="binding site" evidence="9 11">
    <location>
        <begin position="365"/>
        <end position="369"/>
    </location>
    <ligand>
        <name>substrate</name>
    </ligand>
</feature>
<evidence type="ECO:0000256" key="9">
    <source>
        <dbReference type="HAMAP-Rule" id="MF_01491"/>
    </source>
</evidence>
<dbReference type="InterPro" id="IPR055132">
    <property type="entry name" value="RNase_J_b_CASP"/>
</dbReference>
<dbReference type="GO" id="GO:0004521">
    <property type="term" value="F:RNA endonuclease activity"/>
    <property type="evidence" value="ECO:0007669"/>
    <property type="project" value="UniProtKB-UniRule"/>
</dbReference>
<comment type="similarity">
    <text evidence="9">Belongs to the metallo-beta-lactamase superfamily. RNA-metabolizing metallo-beta-lactamase-like family. Bacterial RNase J subfamily.</text>
</comment>
<evidence type="ECO:0000256" key="2">
    <source>
        <dbReference type="ARBA" id="ARBA00022722"/>
    </source>
</evidence>
<evidence type="ECO:0000256" key="11">
    <source>
        <dbReference type="PIRSR" id="PIRSR004803-2"/>
    </source>
</evidence>
<comment type="cofactor">
    <cofactor evidence="12">
        <name>Zn(2+)</name>
        <dbReference type="ChEBI" id="CHEBI:29105"/>
    </cofactor>
    <text evidence="12">Binds 2 Zn(2+) ions per subunit. It is not clear if Zn(2+) or Mg(2+) is physiologically important.</text>
</comment>
<feature type="domain" description="Metallo-beta-lactamase" evidence="13">
    <location>
        <begin position="19"/>
        <end position="216"/>
    </location>
</feature>
<protein>
    <recommendedName>
        <fullName evidence="9">Ribonuclease J</fullName>
        <shortName evidence="9">RNase J</shortName>
        <ecNumber evidence="9">3.1.-.-</ecNumber>
    </recommendedName>
</protein>
<keyword evidence="7 9" id="KW-0269">Exonuclease</keyword>
<dbReference type="InterPro" id="IPR001587">
    <property type="entry name" value="RNase_J_CS"/>
</dbReference>
<comment type="cofactor">
    <cofactor evidence="12">
        <name>Ca(2+)</name>
        <dbReference type="ChEBI" id="CHEBI:29108"/>
    </cofactor>
    <text evidence="12">Binds 1 Ca(2+) cation per subunit. Seen in 1 crystal structure, it is not clear if it is physiologically important.</text>
</comment>
<dbReference type="InterPro" id="IPR001279">
    <property type="entry name" value="Metallo-B-lactamas"/>
</dbReference>
<feature type="binding site" evidence="12">
    <location>
        <position position="49"/>
    </location>
    <ligand>
        <name>Ca(2+)</name>
        <dbReference type="ChEBI" id="CHEBI:29108"/>
    </ligand>
</feature>
<keyword evidence="12" id="KW-0106">Calcium</keyword>